<proteinExistence type="predicted"/>
<dbReference type="Proteomes" id="UP000479000">
    <property type="component" value="Unassembled WGS sequence"/>
</dbReference>
<evidence type="ECO:0000313" key="1">
    <source>
        <dbReference type="EMBL" id="CAA9993433.1"/>
    </source>
</evidence>
<organism evidence="1 2">
    <name type="scientific">Nesidiocoris tenuis</name>
    <dbReference type="NCBI Taxonomy" id="355587"/>
    <lineage>
        <taxon>Eukaryota</taxon>
        <taxon>Metazoa</taxon>
        <taxon>Ecdysozoa</taxon>
        <taxon>Arthropoda</taxon>
        <taxon>Hexapoda</taxon>
        <taxon>Insecta</taxon>
        <taxon>Pterygota</taxon>
        <taxon>Neoptera</taxon>
        <taxon>Paraneoptera</taxon>
        <taxon>Hemiptera</taxon>
        <taxon>Heteroptera</taxon>
        <taxon>Panheteroptera</taxon>
        <taxon>Cimicomorpha</taxon>
        <taxon>Miridae</taxon>
        <taxon>Dicyphina</taxon>
        <taxon>Nesidiocoris</taxon>
    </lineage>
</organism>
<reference evidence="1 2" key="1">
    <citation type="submission" date="2020-02" db="EMBL/GenBank/DDBJ databases">
        <authorList>
            <person name="Ferguson B K."/>
        </authorList>
    </citation>
    <scope>NUCLEOTIDE SEQUENCE [LARGE SCALE GENOMIC DNA]</scope>
</reference>
<evidence type="ECO:0000313" key="2">
    <source>
        <dbReference type="Proteomes" id="UP000479000"/>
    </source>
</evidence>
<name>A0A6H5FW81_9HEMI</name>
<accession>A0A6H5FW81</accession>
<sequence>MDEMHSKSADNVPMCQLTMQARHQLKNSMVKFQRNNFMRKFRYAEVSEAQEFNLNHPEKTQIISRLIREPAPQVLITKGALRSNDQVFQLGSRLNKICRYAGYTTVYWISRSRLKRQCFQSHNKT</sequence>
<gene>
    <name evidence="1" type="ORF">NTEN_LOCUS408</name>
</gene>
<keyword evidence="2" id="KW-1185">Reference proteome</keyword>
<protein>
    <submittedName>
        <fullName evidence="1">Uncharacterized protein</fullName>
    </submittedName>
</protein>
<dbReference type="AlphaFoldDB" id="A0A6H5FW81"/>
<dbReference type="EMBL" id="CADCXU010000408">
    <property type="protein sequence ID" value="CAA9993433.1"/>
    <property type="molecule type" value="Genomic_DNA"/>
</dbReference>